<keyword evidence="3" id="KW-1185">Reference proteome</keyword>
<dbReference type="EMBL" id="JALNTZ010000010">
    <property type="protein sequence ID" value="KAJ3639933.1"/>
    <property type="molecule type" value="Genomic_DNA"/>
</dbReference>
<reference evidence="2" key="1">
    <citation type="journal article" date="2023" name="G3 (Bethesda)">
        <title>Whole genome assemblies of Zophobas morio and Tenebrio molitor.</title>
        <authorList>
            <person name="Kaur S."/>
            <person name="Stinson S.A."/>
            <person name="diCenzo G.C."/>
        </authorList>
    </citation>
    <scope>NUCLEOTIDE SEQUENCE</scope>
    <source>
        <strain evidence="2">QUZm001</strain>
    </source>
</reference>
<accession>A0AA38HLC1</accession>
<proteinExistence type="predicted"/>
<protein>
    <recommendedName>
        <fullName evidence="4">COMM domain-containing protein 4</fullName>
    </recommendedName>
</protein>
<comment type="caution">
    <text evidence="2">The sequence shown here is derived from an EMBL/GenBank/DDBJ whole genome shotgun (WGS) entry which is preliminary data.</text>
</comment>
<dbReference type="PANTHER" id="PTHR16231">
    <property type="entry name" value="COMM DOMAIN-CONTAINING PROTEIN 4-8 FAMILY MEMBER"/>
    <property type="match status" value="1"/>
</dbReference>
<dbReference type="EMBL" id="JALNTZ010000010">
    <property type="protein sequence ID" value="KAJ3639890.1"/>
    <property type="molecule type" value="Genomic_DNA"/>
</dbReference>
<evidence type="ECO:0000313" key="1">
    <source>
        <dbReference type="EMBL" id="KAJ3639890.1"/>
    </source>
</evidence>
<dbReference type="Proteomes" id="UP001168821">
    <property type="component" value="Unassembled WGS sequence"/>
</dbReference>
<dbReference type="AlphaFoldDB" id="A0AA38HLC1"/>
<dbReference type="Pfam" id="PF21672">
    <property type="entry name" value="COMM_HN"/>
    <property type="match status" value="1"/>
</dbReference>
<gene>
    <name evidence="1" type="ORF">Zmor_003221</name>
    <name evidence="2" type="ORF">Zmor_003261</name>
</gene>
<dbReference type="InterPro" id="IPR047155">
    <property type="entry name" value="COMMD4/6/7/8"/>
</dbReference>
<dbReference type="PANTHER" id="PTHR16231:SF4">
    <property type="entry name" value="COMM DOMAIN-CONTAINING PROTEIN 4"/>
    <property type="match status" value="1"/>
</dbReference>
<organism evidence="2 3">
    <name type="scientific">Zophobas morio</name>
    <dbReference type="NCBI Taxonomy" id="2755281"/>
    <lineage>
        <taxon>Eukaryota</taxon>
        <taxon>Metazoa</taxon>
        <taxon>Ecdysozoa</taxon>
        <taxon>Arthropoda</taxon>
        <taxon>Hexapoda</taxon>
        <taxon>Insecta</taxon>
        <taxon>Pterygota</taxon>
        <taxon>Neoptera</taxon>
        <taxon>Endopterygota</taxon>
        <taxon>Coleoptera</taxon>
        <taxon>Polyphaga</taxon>
        <taxon>Cucujiformia</taxon>
        <taxon>Tenebrionidae</taxon>
        <taxon>Zophobas</taxon>
    </lineage>
</organism>
<evidence type="ECO:0008006" key="4">
    <source>
        <dbReference type="Google" id="ProtNLM"/>
    </source>
</evidence>
<name>A0AA38HLC1_9CUCU</name>
<sequence>MKFRFCGEADCPDWVLAEIYTLSRLSSVKLKVLAQIVVQGTIKPPVDTTKAEKLFTESKLDPDIDLKTCVACLSFIITSAVRFNCNSSTLHSELQQLGLPREHSTSVKRVVDDYCEELTSHYRKQSLRVNPLEKVSTEIDQSVNCVLLDLTINGQNEKVTMIPHTVNVLLENLKQVREKMVELNEPMVYL</sequence>
<evidence type="ECO:0000313" key="2">
    <source>
        <dbReference type="EMBL" id="KAJ3639933.1"/>
    </source>
</evidence>
<evidence type="ECO:0000313" key="3">
    <source>
        <dbReference type="Proteomes" id="UP001168821"/>
    </source>
</evidence>